<dbReference type="GO" id="GO:0005524">
    <property type="term" value="F:ATP binding"/>
    <property type="evidence" value="ECO:0007669"/>
    <property type="project" value="UniProtKB-UniRule"/>
</dbReference>
<dbReference type="PROSITE" id="PS50011">
    <property type="entry name" value="PROTEIN_KINASE_DOM"/>
    <property type="match status" value="2"/>
</dbReference>
<dbReference type="PROSITE" id="PS00108">
    <property type="entry name" value="PROTEIN_KINASE_ST"/>
    <property type="match status" value="2"/>
</dbReference>
<dbReference type="InterPro" id="IPR008271">
    <property type="entry name" value="Ser/Thr_kinase_AS"/>
</dbReference>
<dbReference type="InterPro" id="IPR050205">
    <property type="entry name" value="CDPK_Ser/Thr_kinases"/>
</dbReference>
<dbReference type="EC" id="2.7.11.1" evidence="5"/>
<dbReference type="FunFam" id="1.10.510.10:FF:000398">
    <property type="entry name" value="Calcium-dependent protein kinase 1"/>
    <property type="match status" value="2"/>
</dbReference>
<dbReference type="GO" id="GO:0005509">
    <property type="term" value="F:calcium ion binding"/>
    <property type="evidence" value="ECO:0007669"/>
    <property type="project" value="InterPro"/>
</dbReference>
<keyword evidence="18" id="KW-1043">Host membrane</keyword>
<keyword evidence="11" id="KW-0479">Metal-binding</keyword>
<comment type="catalytic activity">
    <reaction evidence="25">
        <text>L-seryl-[protein] + ATP = O-phospho-L-seryl-[protein] + ADP + H(+)</text>
        <dbReference type="Rhea" id="RHEA:17989"/>
        <dbReference type="Rhea" id="RHEA-COMP:9863"/>
        <dbReference type="Rhea" id="RHEA-COMP:11604"/>
        <dbReference type="ChEBI" id="CHEBI:15378"/>
        <dbReference type="ChEBI" id="CHEBI:29999"/>
        <dbReference type="ChEBI" id="CHEBI:30616"/>
        <dbReference type="ChEBI" id="CHEBI:83421"/>
        <dbReference type="ChEBI" id="CHEBI:456216"/>
        <dbReference type="EC" id="2.7.11.1"/>
    </reaction>
</comment>
<comment type="cofactor">
    <cofactor evidence="1">
        <name>Mg(2+)</name>
        <dbReference type="ChEBI" id="CHEBI:18420"/>
    </cofactor>
</comment>
<evidence type="ECO:0000256" key="11">
    <source>
        <dbReference type="ARBA" id="ARBA00022723"/>
    </source>
</evidence>
<keyword evidence="17" id="KW-0282">Flagellum</keyword>
<keyword evidence="6" id="KW-1003">Cell membrane</keyword>
<dbReference type="Pfam" id="PF00069">
    <property type="entry name" value="Pkinase"/>
    <property type="match status" value="2"/>
</dbReference>
<feature type="compositionally biased region" description="Basic and acidic residues" evidence="29">
    <location>
        <begin position="13"/>
        <end position="23"/>
    </location>
</feature>
<keyword evidence="20" id="KW-0564">Palmitate</keyword>
<feature type="domain" description="Protein kinase" evidence="30">
    <location>
        <begin position="45"/>
        <end position="300"/>
    </location>
</feature>
<dbReference type="GO" id="GO:0020002">
    <property type="term" value="C:host cell plasma membrane"/>
    <property type="evidence" value="ECO:0007669"/>
    <property type="project" value="UniProtKB-SubCell"/>
</dbReference>
<keyword evidence="7" id="KW-1032">Host cell membrane</keyword>
<evidence type="ECO:0000256" key="3">
    <source>
        <dbReference type="ARBA" id="ARBA00004342"/>
    </source>
</evidence>
<reference evidence="32" key="1">
    <citation type="submission" date="2021-01" db="EMBL/GenBank/DDBJ databases">
        <authorList>
            <consortium name="Genoscope - CEA"/>
            <person name="William W."/>
        </authorList>
    </citation>
    <scope>NUCLEOTIDE SEQUENCE</scope>
</reference>
<evidence type="ECO:0000313" key="33">
    <source>
        <dbReference type="Proteomes" id="UP000688137"/>
    </source>
</evidence>
<keyword evidence="15" id="KW-0106">Calcium</keyword>
<evidence type="ECO:0000256" key="1">
    <source>
        <dbReference type="ARBA" id="ARBA00001946"/>
    </source>
</evidence>
<proteinExistence type="inferred from homology"/>
<dbReference type="OMA" id="HEEHTSI"/>
<keyword evidence="18" id="KW-0472">Membrane</keyword>
<evidence type="ECO:0000256" key="21">
    <source>
        <dbReference type="ARBA" id="ARBA00023273"/>
    </source>
</evidence>
<comment type="subcellular location">
    <subcellularLocation>
        <location evidence="3">Cell membrane</location>
        <topology evidence="3">Lipid-anchor</topology>
        <orientation evidence="3">Cytoplasmic side</orientation>
    </subcellularLocation>
    <subcellularLocation>
        <location evidence="2">Cell projection</location>
        <location evidence="2">Cilium</location>
        <location evidence="2">Flagellum</location>
    </subcellularLocation>
    <subcellularLocation>
        <location evidence="4">Host cell membrane</location>
        <topology evidence="4">Lipid-anchor</topology>
    </subcellularLocation>
    <subcellularLocation>
        <location evidence="26">Parasitophorous vacuole membrane</location>
        <topology evidence="26">Lipid-anchor</topology>
    </subcellularLocation>
</comment>
<dbReference type="InterPro" id="IPR017441">
    <property type="entry name" value="Protein_kinase_ATP_BS"/>
</dbReference>
<feature type="domain" description="EF-hand" evidence="31">
    <location>
        <begin position="379"/>
        <end position="414"/>
    </location>
</feature>
<feature type="domain" description="EF-hand" evidence="31">
    <location>
        <begin position="818"/>
        <end position="847"/>
    </location>
</feature>
<evidence type="ECO:0000256" key="9">
    <source>
        <dbReference type="ARBA" id="ARBA00022679"/>
    </source>
</evidence>
<dbReference type="SMART" id="SM00220">
    <property type="entry name" value="S_TKc"/>
    <property type="match status" value="2"/>
</dbReference>
<dbReference type="PROSITE" id="PS00018">
    <property type="entry name" value="EF_HAND_1"/>
    <property type="match status" value="6"/>
</dbReference>
<evidence type="ECO:0000256" key="13">
    <source>
        <dbReference type="ARBA" id="ARBA00022741"/>
    </source>
</evidence>
<evidence type="ECO:0000313" key="32">
    <source>
        <dbReference type="EMBL" id="CAD8063397.1"/>
    </source>
</evidence>
<accession>A0A8S1L7J0</accession>
<evidence type="ECO:0000256" key="25">
    <source>
        <dbReference type="ARBA" id="ARBA00048679"/>
    </source>
</evidence>
<evidence type="ECO:0000256" key="22">
    <source>
        <dbReference type="ARBA" id="ARBA00023288"/>
    </source>
</evidence>
<keyword evidence="22" id="KW-0449">Lipoprotein</keyword>
<sequence>MGCASSDSASTDNPRKREPQKEFTGEKISSEIFVDLKDGNIYEEYEVRSTLGEGAFGCVKLVAHRKTKMPYAMKQIKKQGLIKEDQKILFSEMDILRLIDHPNIVKLHKLYQDNIHYYLITELCQGGELFDKLASEKNFTEKKAAEIMKQVLSAVTYCHERKIIHRDLKLENILLETKSANSNIKVIDFGTSSRVQEDEKLKLKIGTLYYMAPEVFQGQYDLKVDVWSVGVILYILLCGYPPFNGDDTTIKKKIQKGTFEFNDTEWRSISQEAKDLITKMLKYDPQQRITAQQALQDPWIQSKAPNNPVQVNALNNLKDFYSTSKLKNAIQLFIVTQVTTYQEKEEQLKQFKAMDTDGNGTISPEELKKHYSKFYGQEQAEKLVQEIMKQVDINQSGQIDFNEFLVAAANKEKLLSQEKLKQVFQMFDKNGDEMPYAMKQIKKQGLIKEDQKILFSEMDILRLIDHPNIVKLHKLYQDNIHYYLITELCQGGELFDKLASEKNFTEKKAAEIMKQVLSAVTYCHERKIIHRDLKLENILLETKSANSNIKVIDFGTSSRVQEDEKLKLKIGTLYYMAPEVFQGQYDLKVDVWSVGVILYILLCGYPPFNGDDTTIKKKIQKGTFEFNDTEWRSISQEAKDLITKMLKYDPQQRITAQQALQDPWIQSKAPNNPVQVNALNNLKDFYSTSKLKNAIQLFIVTQVTTYQEKEEQLKQFKAMDTDGNGTISPEELKKHYSKFYGQEQAEKLVQEIMKQVDINQSGQIDFNEFLVAAANKEKLLSQEKLKQVFQMFDKNGDGKIQRAELQYIMSGIKIDEIQWKNILEECDKDKDGEISLDELITLMQKLK</sequence>
<evidence type="ECO:0000256" key="20">
    <source>
        <dbReference type="ARBA" id="ARBA00023139"/>
    </source>
</evidence>
<evidence type="ECO:0000256" key="24">
    <source>
        <dbReference type="ARBA" id="ARBA00047899"/>
    </source>
</evidence>
<dbReference type="Proteomes" id="UP000688137">
    <property type="component" value="Unassembled WGS sequence"/>
</dbReference>
<keyword evidence="12" id="KW-0677">Repeat</keyword>
<name>A0A8S1L7J0_PARPR</name>
<dbReference type="AlphaFoldDB" id="A0A8S1L7J0"/>
<keyword evidence="10" id="KW-0519">Myristate</keyword>
<evidence type="ECO:0000256" key="6">
    <source>
        <dbReference type="ARBA" id="ARBA00022475"/>
    </source>
</evidence>
<evidence type="ECO:0000256" key="12">
    <source>
        <dbReference type="ARBA" id="ARBA00022737"/>
    </source>
</evidence>
<evidence type="ECO:0000256" key="19">
    <source>
        <dbReference type="ARBA" id="ARBA00023069"/>
    </source>
</evidence>
<feature type="domain" description="EF-hand" evidence="31">
    <location>
        <begin position="707"/>
        <end position="742"/>
    </location>
</feature>
<evidence type="ECO:0000256" key="26">
    <source>
        <dbReference type="ARBA" id="ARBA00060437"/>
    </source>
</evidence>
<dbReference type="PROSITE" id="PS00107">
    <property type="entry name" value="PROTEIN_KINASE_ATP"/>
    <property type="match status" value="1"/>
</dbReference>
<evidence type="ECO:0000256" key="2">
    <source>
        <dbReference type="ARBA" id="ARBA00004230"/>
    </source>
</evidence>
<gene>
    <name evidence="32" type="ORF">PPRIM_AZ9-3.1.T0340301</name>
</gene>
<evidence type="ECO:0000256" key="18">
    <source>
        <dbReference type="ARBA" id="ARBA00022870"/>
    </source>
</evidence>
<evidence type="ECO:0000256" key="16">
    <source>
        <dbReference type="ARBA" id="ARBA00022840"/>
    </source>
</evidence>
<evidence type="ECO:0000256" key="10">
    <source>
        <dbReference type="ARBA" id="ARBA00022707"/>
    </source>
</evidence>
<comment type="caution">
    <text evidence="32">The sequence shown here is derived from an EMBL/GenBank/DDBJ whole genome shotgun (WGS) entry which is preliminary data.</text>
</comment>
<dbReference type="GO" id="GO:0020005">
    <property type="term" value="C:symbiont-containing vacuole membrane"/>
    <property type="evidence" value="ECO:0007669"/>
    <property type="project" value="UniProtKB-SubCell"/>
</dbReference>
<evidence type="ECO:0000259" key="30">
    <source>
        <dbReference type="PROSITE" id="PS50011"/>
    </source>
</evidence>
<keyword evidence="9" id="KW-0808">Transferase</keyword>
<dbReference type="PANTHER" id="PTHR24349">
    <property type="entry name" value="SERINE/THREONINE-PROTEIN KINASE"/>
    <property type="match status" value="1"/>
</dbReference>
<evidence type="ECO:0000256" key="28">
    <source>
        <dbReference type="PROSITE-ProRule" id="PRU10141"/>
    </source>
</evidence>
<dbReference type="InterPro" id="IPR018247">
    <property type="entry name" value="EF_Hand_1_Ca_BS"/>
</dbReference>
<evidence type="ECO:0000256" key="17">
    <source>
        <dbReference type="ARBA" id="ARBA00022846"/>
    </source>
</evidence>
<dbReference type="GO" id="GO:0031514">
    <property type="term" value="C:motile cilium"/>
    <property type="evidence" value="ECO:0007669"/>
    <property type="project" value="UniProtKB-SubCell"/>
</dbReference>
<dbReference type="GO" id="GO:0004674">
    <property type="term" value="F:protein serine/threonine kinase activity"/>
    <property type="evidence" value="ECO:0007669"/>
    <property type="project" value="UniProtKB-KW"/>
</dbReference>
<dbReference type="PROSITE" id="PS50222">
    <property type="entry name" value="EF_HAND_2"/>
    <property type="match status" value="6"/>
</dbReference>
<evidence type="ECO:0000256" key="29">
    <source>
        <dbReference type="SAM" id="MobiDB-lite"/>
    </source>
</evidence>
<comment type="catalytic activity">
    <reaction evidence="24">
        <text>L-threonyl-[protein] + ATP = O-phospho-L-threonyl-[protein] + ADP + H(+)</text>
        <dbReference type="Rhea" id="RHEA:46608"/>
        <dbReference type="Rhea" id="RHEA-COMP:11060"/>
        <dbReference type="Rhea" id="RHEA-COMP:11605"/>
        <dbReference type="ChEBI" id="CHEBI:15378"/>
        <dbReference type="ChEBI" id="CHEBI:30013"/>
        <dbReference type="ChEBI" id="CHEBI:30616"/>
        <dbReference type="ChEBI" id="CHEBI:61977"/>
        <dbReference type="ChEBI" id="CHEBI:456216"/>
        <dbReference type="EC" id="2.7.11.1"/>
    </reaction>
</comment>
<dbReference type="InterPro" id="IPR002048">
    <property type="entry name" value="EF_hand_dom"/>
</dbReference>
<dbReference type="GO" id="GO:0005886">
    <property type="term" value="C:plasma membrane"/>
    <property type="evidence" value="ECO:0007669"/>
    <property type="project" value="UniProtKB-SubCell"/>
</dbReference>
<evidence type="ECO:0000256" key="4">
    <source>
        <dbReference type="ARBA" id="ARBA00004425"/>
    </source>
</evidence>
<keyword evidence="8" id="KW-0723">Serine/threonine-protein kinase</keyword>
<feature type="domain" description="EF-hand" evidence="31">
    <location>
        <begin position="780"/>
        <end position="815"/>
    </location>
</feature>
<keyword evidence="19" id="KW-0969">Cilium</keyword>
<protein>
    <recommendedName>
        <fullName evidence="27">Calcium-dependent protein kinase 1</fullName>
        <ecNumber evidence="5">2.7.11.1</ecNumber>
    </recommendedName>
</protein>
<keyword evidence="13 28" id="KW-0547">Nucleotide-binding</keyword>
<dbReference type="Pfam" id="PF13499">
    <property type="entry name" value="EF-hand_7"/>
    <property type="match status" value="3"/>
</dbReference>
<keyword evidence="33" id="KW-1185">Reference proteome</keyword>
<evidence type="ECO:0000256" key="23">
    <source>
        <dbReference type="ARBA" id="ARBA00024334"/>
    </source>
</evidence>
<dbReference type="SMART" id="SM00054">
    <property type="entry name" value="EFh"/>
    <property type="match status" value="7"/>
</dbReference>
<feature type="domain" description="Protein kinase" evidence="30">
    <location>
        <begin position="409"/>
        <end position="665"/>
    </location>
</feature>
<feature type="binding site" evidence="28">
    <location>
        <position position="74"/>
    </location>
    <ligand>
        <name>ATP</name>
        <dbReference type="ChEBI" id="CHEBI:30616"/>
    </ligand>
</feature>
<feature type="compositionally biased region" description="Polar residues" evidence="29">
    <location>
        <begin position="1"/>
        <end position="12"/>
    </location>
</feature>
<feature type="region of interest" description="Disordered" evidence="29">
    <location>
        <begin position="1"/>
        <end position="23"/>
    </location>
</feature>
<dbReference type="EMBL" id="CAJJDM010000033">
    <property type="protein sequence ID" value="CAD8063397.1"/>
    <property type="molecule type" value="Genomic_DNA"/>
</dbReference>
<feature type="domain" description="EF-hand" evidence="31">
    <location>
        <begin position="744"/>
        <end position="779"/>
    </location>
</feature>
<dbReference type="FunFam" id="3.30.200.20:FF:000315">
    <property type="entry name" value="Calcium-dependent protein kinase 3"/>
    <property type="match status" value="1"/>
</dbReference>
<evidence type="ECO:0000256" key="5">
    <source>
        <dbReference type="ARBA" id="ARBA00012513"/>
    </source>
</evidence>
<dbReference type="CDD" id="cd05117">
    <property type="entry name" value="STKc_CAMK"/>
    <property type="match status" value="2"/>
</dbReference>
<evidence type="ECO:0000256" key="14">
    <source>
        <dbReference type="ARBA" id="ARBA00022777"/>
    </source>
</evidence>
<evidence type="ECO:0000256" key="7">
    <source>
        <dbReference type="ARBA" id="ARBA00022511"/>
    </source>
</evidence>
<feature type="domain" description="EF-hand" evidence="31">
    <location>
        <begin position="342"/>
        <end position="377"/>
    </location>
</feature>
<evidence type="ECO:0000259" key="31">
    <source>
        <dbReference type="PROSITE" id="PS50222"/>
    </source>
</evidence>
<dbReference type="CDD" id="cd00051">
    <property type="entry name" value="EFh"/>
    <property type="match status" value="1"/>
</dbReference>
<keyword evidence="16 28" id="KW-0067">ATP-binding</keyword>
<keyword evidence="21" id="KW-0966">Cell projection</keyword>
<evidence type="ECO:0000256" key="15">
    <source>
        <dbReference type="ARBA" id="ARBA00022837"/>
    </source>
</evidence>
<keyword evidence="14" id="KW-0418">Kinase</keyword>
<evidence type="ECO:0000256" key="27">
    <source>
        <dbReference type="ARBA" id="ARBA00068067"/>
    </source>
</evidence>
<dbReference type="FunFam" id="1.10.238.10:FF:000557">
    <property type="entry name" value="Uncharacterized protein"/>
    <property type="match status" value="2"/>
</dbReference>
<organism evidence="32 33">
    <name type="scientific">Paramecium primaurelia</name>
    <dbReference type="NCBI Taxonomy" id="5886"/>
    <lineage>
        <taxon>Eukaryota</taxon>
        <taxon>Sar</taxon>
        <taxon>Alveolata</taxon>
        <taxon>Ciliophora</taxon>
        <taxon>Intramacronucleata</taxon>
        <taxon>Oligohymenophorea</taxon>
        <taxon>Peniculida</taxon>
        <taxon>Parameciidae</taxon>
        <taxon>Paramecium</taxon>
    </lineage>
</organism>
<evidence type="ECO:0000256" key="8">
    <source>
        <dbReference type="ARBA" id="ARBA00022527"/>
    </source>
</evidence>
<dbReference type="InterPro" id="IPR000719">
    <property type="entry name" value="Prot_kinase_dom"/>
</dbReference>
<comment type="similarity">
    <text evidence="23">Belongs to the protein kinase superfamily. Ser/Thr protein kinase family. CDPK subfamily.</text>
</comment>